<protein>
    <submittedName>
        <fullName evidence="3">Uncharacterized protein</fullName>
    </submittedName>
</protein>
<dbReference type="AlphaFoldDB" id="A0A5M3MQD9"/>
<reference evidence="4" key="1">
    <citation type="journal article" date="2012" name="Science">
        <title>The Paleozoic origin of enzymatic lignin decomposition reconstructed from 31 fungal genomes.</title>
        <authorList>
            <person name="Floudas D."/>
            <person name="Binder M."/>
            <person name="Riley R."/>
            <person name="Barry K."/>
            <person name="Blanchette R.A."/>
            <person name="Henrissat B."/>
            <person name="Martinez A.T."/>
            <person name="Otillar R."/>
            <person name="Spatafora J.W."/>
            <person name="Yadav J.S."/>
            <person name="Aerts A."/>
            <person name="Benoit I."/>
            <person name="Boyd A."/>
            <person name="Carlson A."/>
            <person name="Copeland A."/>
            <person name="Coutinho P.M."/>
            <person name="de Vries R.P."/>
            <person name="Ferreira P."/>
            <person name="Findley K."/>
            <person name="Foster B."/>
            <person name="Gaskell J."/>
            <person name="Glotzer D."/>
            <person name="Gorecki P."/>
            <person name="Heitman J."/>
            <person name="Hesse C."/>
            <person name="Hori C."/>
            <person name="Igarashi K."/>
            <person name="Jurgens J.A."/>
            <person name="Kallen N."/>
            <person name="Kersten P."/>
            <person name="Kohler A."/>
            <person name="Kuees U."/>
            <person name="Kumar T.K.A."/>
            <person name="Kuo A."/>
            <person name="LaButti K."/>
            <person name="Larrondo L.F."/>
            <person name="Lindquist E."/>
            <person name="Ling A."/>
            <person name="Lombard V."/>
            <person name="Lucas S."/>
            <person name="Lundell T."/>
            <person name="Martin R."/>
            <person name="McLaughlin D.J."/>
            <person name="Morgenstern I."/>
            <person name="Morin E."/>
            <person name="Murat C."/>
            <person name="Nagy L.G."/>
            <person name="Nolan M."/>
            <person name="Ohm R.A."/>
            <person name="Patyshakuliyeva A."/>
            <person name="Rokas A."/>
            <person name="Ruiz-Duenas F.J."/>
            <person name="Sabat G."/>
            <person name="Salamov A."/>
            <person name="Samejima M."/>
            <person name="Schmutz J."/>
            <person name="Slot J.C."/>
            <person name="St John F."/>
            <person name="Stenlid J."/>
            <person name="Sun H."/>
            <person name="Sun S."/>
            <person name="Syed K."/>
            <person name="Tsang A."/>
            <person name="Wiebenga A."/>
            <person name="Young D."/>
            <person name="Pisabarro A."/>
            <person name="Eastwood D.C."/>
            <person name="Martin F."/>
            <person name="Cullen D."/>
            <person name="Grigoriev I.V."/>
            <person name="Hibbett D.S."/>
        </authorList>
    </citation>
    <scope>NUCLEOTIDE SEQUENCE [LARGE SCALE GENOMIC DNA]</scope>
    <source>
        <strain evidence="4">RWD-64-598 SS2</strain>
    </source>
</reference>
<dbReference type="OMA" id="EHEHASN"/>
<evidence type="ECO:0000313" key="3">
    <source>
        <dbReference type="EMBL" id="EIW81383.1"/>
    </source>
</evidence>
<comment type="caution">
    <text evidence="3">The sequence shown here is derived from an EMBL/GenBank/DDBJ whole genome shotgun (WGS) entry which is preliminary data.</text>
</comment>
<name>A0A5M3MQD9_CONPW</name>
<feature type="transmembrane region" description="Helical" evidence="2">
    <location>
        <begin position="6"/>
        <end position="27"/>
    </location>
</feature>
<organism evidence="3 4">
    <name type="scientific">Coniophora puteana (strain RWD-64-598)</name>
    <name type="common">Brown rot fungus</name>
    <dbReference type="NCBI Taxonomy" id="741705"/>
    <lineage>
        <taxon>Eukaryota</taxon>
        <taxon>Fungi</taxon>
        <taxon>Dikarya</taxon>
        <taxon>Basidiomycota</taxon>
        <taxon>Agaricomycotina</taxon>
        <taxon>Agaricomycetes</taxon>
        <taxon>Agaricomycetidae</taxon>
        <taxon>Boletales</taxon>
        <taxon>Coniophorineae</taxon>
        <taxon>Coniophoraceae</taxon>
        <taxon>Coniophora</taxon>
    </lineage>
</organism>
<keyword evidence="2" id="KW-0472">Membrane</keyword>
<keyword evidence="2" id="KW-1133">Transmembrane helix</keyword>
<sequence>MDLSFTFLATLFILLIISSAIILRSFILRRRFHRRVEEALQNGLYLELDNNVARPTLRVLGTKPRFHEVQVSEPTNLKDDESSDSGHGKSYSSASKLATFLPLAASLVPSSKPNLPRSHSQSTSTSALSSPTPPSSRSVFSQFRRRRAAPSGSGSTPPSANSPPPPDADAPSSTLAVSLLIAMPQPHTELHHHEHEHASNEDPVPNVEIGVTHVGARLPADNLNAPS</sequence>
<feature type="compositionally biased region" description="Low complexity" evidence="1">
    <location>
        <begin position="118"/>
        <end position="142"/>
    </location>
</feature>
<dbReference type="RefSeq" id="XP_007768317.1">
    <property type="nucleotide sequence ID" value="XM_007770127.1"/>
</dbReference>
<accession>A0A5M3MQD9</accession>
<dbReference type="KEGG" id="cput:CONPUDRAFT_73126"/>
<feature type="region of interest" description="Disordered" evidence="1">
    <location>
        <begin position="110"/>
        <end position="172"/>
    </location>
</feature>
<dbReference type="GeneID" id="19209080"/>
<feature type="region of interest" description="Disordered" evidence="1">
    <location>
        <begin position="69"/>
        <end position="90"/>
    </location>
</feature>
<dbReference type="Proteomes" id="UP000053558">
    <property type="component" value="Unassembled WGS sequence"/>
</dbReference>
<evidence type="ECO:0000313" key="4">
    <source>
        <dbReference type="Proteomes" id="UP000053558"/>
    </source>
</evidence>
<feature type="compositionally biased region" description="Low complexity" evidence="1">
    <location>
        <begin position="149"/>
        <end position="159"/>
    </location>
</feature>
<feature type="compositionally biased region" description="Basic and acidic residues" evidence="1">
    <location>
        <begin position="69"/>
        <end position="87"/>
    </location>
</feature>
<keyword evidence="2" id="KW-0812">Transmembrane</keyword>
<feature type="region of interest" description="Disordered" evidence="1">
    <location>
        <begin position="187"/>
        <end position="206"/>
    </location>
</feature>
<dbReference type="EMBL" id="JH711578">
    <property type="protein sequence ID" value="EIW81383.1"/>
    <property type="molecule type" value="Genomic_DNA"/>
</dbReference>
<feature type="compositionally biased region" description="Basic and acidic residues" evidence="1">
    <location>
        <begin position="188"/>
        <end position="200"/>
    </location>
</feature>
<keyword evidence="4" id="KW-1185">Reference proteome</keyword>
<evidence type="ECO:0000256" key="2">
    <source>
        <dbReference type="SAM" id="Phobius"/>
    </source>
</evidence>
<evidence type="ECO:0000256" key="1">
    <source>
        <dbReference type="SAM" id="MobiDB-lite"/>
    </source>
</evidence>
<gene>
    <name evidence="3" type="ORF">CONPUDRAFT_73126</name>
</gene>
<proteinExistence type="predicted"/>